<keyword evidence="3" id="KW-1185">Reference proteome</keyword>
<gene>
    <name evidence="2" type="ORF">PDIGIT_LOCUS1604</name>
</gene>
<sequence length="234" mass="26833">MKDTGKSKDATRDSVLHEPQSQADERMKNIDTAYPLDPILEKSSPIACSFFSGLGKKGLPAEIRQMIYDEAVSFPWYHSIYETLITRDHYIAYENTSLALALLRSSNTWEDDACNAPKVKLAIQQPFTLHAYWQALGRRGGCEQGYLIGLLKGIDAVFAMDQEQQRASSIEPRKWTAPLAPSVLKYGYLILRSFLMPEHNLWTFKNKDRENEWYQKKLLGPSSRRLYCIYADAR</sequence>
<evidence type="ECO:0000313" key="3">
    <source>
        <dbReference type="Proteomes" id="UP001152607"/>
    </source>
</evidence>
<feature type="compositionally biased region" description="Basic and acidic residues" evidence="1">
    <location>
        <begin position="1"/>
        <end position="16"/>
    </location>
</feature>
<reference evidence="2" key="1">
    <citation type="submission" date="2023-01" db="EMBL/GenBank/DDBJ databases">
        <authorList>
            <person name="Van Ghelder C."/>
            <person name="Rancurel C."/>
        </authorList>
    </citation>
    <scope>NUCLEOTIDE SEQUENCE</scope>
    <source>
        <strain evidence="2">CNCM I-4278</strain>
    </source>
</reference>
<organism evidence="2 3">
    <name type="scientific">Periconia digitata</name>
    <dbReference type="NCBI Taxonomy" id="1303443"/>
    <lineage>
        <taxon>Eukaryota</taxon>
        <taxon>Fungi</taxon>
        <taxon>Dikarya</taxon>
        <taxon>Ascomycota</taxon>
        <taxon>Pezizomycotina</taxon>
        <taxon>Dothideomycetes</taxon>
        <taxon>Pleosporomycetidae</taxon>
        <taxon>Pleosporales</taxon>
        <taxon>Massarineae</taxon>
        <taxon>Periconiaceae</taxon>
        <taxon>Periconia</taxon>
    </lineage>
</organism>
<name>A0A9W4U256_9PLEO</name>
<dbReference type="OrthoDB" id="3787503at2759"/>
<dbReference type="AlphaFoldDB" id="A0A9W4U256"/>
<proteinExistence type="predicted"/>
<accession>A0A9W4U256</accession>
<evidence type="ECO:0000256" key="1">
    <source>
        <dbReference type="SAM" id="MobiDB-lite"/>
    </source>
</evidence>
<protein>
    <submittedName>
        <fullName evidence="2">Uncharacterized protein</fullName>
    </submittedName>
</protein>
<feature type="region of interest" description="Disordered" evidence="1">
    <location>
        <begin position="1"/>
        <end position="27"/>
    </location>
</feature>
<comment type="caution">
    <text evidence="2">The sequence shown here is derived from an EMBL/GenBank/DDBJ whole genome shotgun (WGS) entry which is preliminary data.</text>
</comment>
<evidence type="ECO:0000313" key="2">
    <source>
        <dbReference type="EMBL" id="CAI6267767.1"/>
    </source>
</evidence>
<dbReference type="Proteomes" id="UP001152607">
    <property type="component" value="Unassembled WGS sequence"/>
</dbReference>
<dbReference type="EMBL" id="CAOQHR010000001">
    <property type="protein sequence ID" value="CAI6267767.1"/>
    <property type="molecule type" value="Genomic_DNA"/>
</dbReference>